<evidence type="ECO:0000256" key="9">
    <source>
        <dbReference type="SAM" id="Coils"/>
    </source>
</evidence>
<evidence type="ECO:0000259" key="12">
    <source>
        <dbReference type="Pfam" id="PF03016"/>
    </source>
</evidence>
<sequence>MSVNPLLDSGSGFSSVAGVFRRRSCWVGLGAGILTLFLGVTFVLFYSIDNSVQRRFALHGTGDEESFCHHPLWGDAHQRVDELKRILASVRSELSTAADKLAEANRELEAVTREIPNKKLELQDIERQIEEARRVQREVSDRHNVRVFLPSEPLWPPKRNRTEPAGWSTGLEDHLLEEAFDYSRCSITTGFRFYLYDLHSGNVLHKQLSGHPNRILDATRACLFVAVTEDSDAPKTLEHWNGEGQNHLLIHLGITDNIDWQKAVVVQDSVLRYPSPFRNSVFLNVPEFDELTDWKRYVPLLPHKRKNLLAYKGNSLLDVLGDLKKSAENSEDAVDFSPQAELKGAVFSLLDPADNAAFHHLLYESLLAGSIPVVLDADVKLPFDDLIDWKLVSVRVSKWRLPELHYILRSIPLPDVLEMRRTGRIFLENYFGNAKALTWTMLSAVRWRIGIPSDSRPVDSARPLFNESFVAPQISQERKPNYEEEPLGPQEAPSNSPKFLRNFTLLHSYAMWNKNPPFVHHSQPYLLDSPVMPSESEFYPETNPGFRPISPGSGKEFAEAIGGNRPKEQFTIVMVTYNRDDVLSASLERLRNLPYLNKIIVIWNNIGREPPRSWPRIHVPVEFVRAEKNSLNNRFIPYDQIHTEAVLSMDDDIDLKQHEIILAFRVWREQRDRIVGFPARHHARYGEDMFYNSNHTCQFSMILTGAAFLHYNFLDAYTHHMPAVVRAKVDELMNCEDIAMNFLVSHLTRKAPIKTTSKWTLRCPTCTETLSNDESHFLERHECIRFLTGVYGYNPLLFTQFRVDSVLFKTRVPANCQKCFKYV</sequence>
<feature type="domain" description="Glycosyl transferase 64" evidence="13">
    <location>
        <begin position="570"/>
        <end position="808"/>
    </location>
</feature>
<feature type="coiled-coil region" evidence="9">
    <location>
        <begin position="80"/>
        <end position="142"/>
    </location>
</feature>
<evidence type="ECO:0000256" key="7">
    <source>
        <dbReference type="ARBA" id="ARBA00023136"/>
    </source>
</evidence>
<keyword evidence="4 11" id="KW-0812">Transmembrane</keyword>
<keyword evidence="9" id="KW-0175">Coiled coil</keyword>
<feature type="region of interest" description="Disordered" evidence="10">
    <location>
        <begin position="475"/>
        <end position="494"/>
    </location>
</feature>
<evidence type="ECO:0000256" key="3">
    <source>
        <dbReference type="ARBA" id="ARBA00022679"/>
    </source>
</evidence>
<gene>
    <name evidence="14" type="ORF">QR680_013415</name>
</gene>
<dbReference type="Pfam" id="PF09258">
    <property type="entry name" value="Glyco_transf_64"/>
    <property type="match status" value="1"/>
</dbReference>
<dbReference type="InterPro" id="IPR040911">
    <property type="entry name" value="Exostosin_GT47"/>
</dbReference>
<evidence type="ECO:0008006" key="16">
    <source>
        <dbReference type="Google" id="ProtNLM"/>
    </source>
</evidence>
<dbReference type="GO" id="GO:0016757">
    <property type="term" value="F:glycosyltransferase activity"/>
    <property type="evidence" value="ECO:0007669"/>
    <property type="project" value="InterPro"/>
</dbReference>
<keyword evidence="7 11" id="KW-0472">Membrane</keyword>
<evidence type="ECO:0000256" key="8">
    <source>
        <dbReference type="ARBA" id="ARBA00023157"/>
    </source>
</evidence>
<proteinExistence type="inferred from homology"/>
<evidence type="ECO:0000313" key="14">
    <source>
        <dbReference type="EMBL" id="KAK0418178.1"/>
    </source>
</evidence>
<dbReference type="AlphaFoldDB" id="A0AA39I5G1"/>
<evidence type="ECO:0000256" key="4">
    <source>
        <dbReference type="ARBA" id="ARBA00022692"/>
    </source>
</evidence>
<dbReference type="PANTHER" id="PTHR48261:SF4">
    <property type="entry name" value="EXOSTOSIN LIKE GLYCOSYLTRANSFERASE 3"/>
    <property type="match status" value="1"/>
</dbReference>
<feature type="transmembrane region" description="Helical" evidence="11">
    <location>
        <begin position="25"/>
        <end position="48"/>
    </location>
</feature>
<keyword evidence="8" id="KW-1015">Disulfide bond</keyword>
<keyword evidence="5" id="KW-0256">Endoplasmic reticulum</keyword>
<keyword evidence="6 11" id="KW-1133">Transmembrane helix</keyword>
<reference evidence="14" key="1">
    <citation type="submission" date="2023-06" db="EMBL/GenBank/DDBJ databases">
        <title>Genomic analysis of the entomopathogenic nematode Steinernema hermaphroditum.</title>
        <authorList>
            <person name="Schwarz E.M."/>
            <person name="Heppert J.K."/>
            <person name="Baniya A."/>
            <person name="Schwartz H.T."/>
            <person name="Tan C.-H."/>
            <person name="Antoshechkin I."/>
            <person name="Sternberg P.W."/>
            <person name="Goodrich-Blair H."/>
            <person name="Dillman A.R."/>
        </authorList>
    </citation>
    <scope>NUCLEOTIDE SEQUENCE</scope>
    <source>
        <strain evidence="14">PS9179</strain>
        <tissue evidence="14">Whole animal</tissue>
    </source>
</reference>
<comment type="similarity">
    <text evidence="2">Belongs to the glycosyltransferase 47 family.</text>
</comment>
<evidence type="ECO:0000259" key="13">
    <source>
        <dbReference type="Pfam" id="PF09258"/>
    </source>
</evidence>
<dbReference type="Proteomes" id="UP001175271">
    <property type="component" value="Unassembled WGS sequence"/>
</dbReference>
<evidence type="ECO:0000256" key="1">
    <source>
        <dbReference type="ARBA" id="ARBA00004648"/>
    </source>
</evidence>
<dbReference type="PANTHER" id="PTHR48261">
    <property type="entry name" value="ACETYLGLUCOSAMINYLTRANSFERASE"/>
    <property type="match status" value="1"/>
</dbReference>
<dbReference type="GO" id="GO:0015012">
    <property type="term" value="P:heparan sulfate proteoglycan biosynthetic process"/>
    <property type="evidence" value="ECO:0007669"/>
    <property type="project" value="UniProtKB-ARBA"/>
</dbReference>
<dbReference type="InterPro" id="IPR029044">
    <property type="entry name" value="Nucleotide-diphossugar_trans"/>
</dbReference>
<evidence type="ECO:0000256" key="11">
    <source>
        <dbReference type="SAM" id="Phobius"/>
    </source>
</evidence>
<evidence type="ECO:0000256" key="5">
    <source>
        <dbReference type="ARBA" id="ARBA00022824"/>
    </source>
</evidence>
<name>A0AA39I5G1_9BILA</name>
<evidence type="ECO:0000256" key="10">
    <source>
        <dbReference type="SAM" id="MobiDB-lite"/>
    </source>
</evidence>
<accession>A0AA39I5G1</accession>
<dbReference type="Pfam" id="PF03016">
    <property type="entry name" value="Exostosin_GT47"/>
    <property type="match status" value="1"/>
</dbReference>
<evidence type="ECO:0000256" key="6">
    <source>
        <dbReference type="ARBA" id="ARBA00022989"/>
    </source>
</evidence>
<evidence type="ECO:0000256" key="2">
    <source>
        <dbReference type="ARBA" id="ARBA00010271"/>
    </source>
</evidence>
<dbReference type="Gene3D" id="3.90.550.10">
    <property type="entry name" value="Spore Coat Polysaccharide Biosynthesis Protein SpsA, Chain A"/>
    <property type="match status" value="1"/>
</dbReference>
<dbReference type="EMBL" id="JAUCMV010000002">
    <property type="protein sequence ID" value="KAK0418178.1"/>
    <property type="molecule type" value="Genomic_DNA"/>
</dbReference>
<organism evidence="14 15">
    <name type="scientific">Steinernema hermaphroditum</name>
    <dbReference type="NCBI Taxonomy" id="289476"/>
    <lineage>
        <taxon>Eukaryota</taxon>
        <taxon>Metazoa</taxon>
        <taxon>Ecdysozoa</taxon>
        <taxon>Nematoda</taxon>
        <taxon>Chromadorea</taxon>
        <taxon>Rhabditida</taxon>
        <taxon>Tylenchina</taxon>
        <taxon>Panagrolaimomorpha</taxon>
        <taxon>Strongyloidoidea</taxon>
        <taxon>Steinernematidae</taxon>
        <taxon>Steinernema</taxon>
    </lineage>
</organism>
<comment type="caution">
    <text evidence="14">The sequence shown here is derived from an EMBL/GenBank/DDBJ whole genome shotgun (WGS) entry which is preliminary data.</text>
</comment>
<keyword evidence="15" id="KW-1185">Reference proteome</keyword>
<comment type="subcellular location">
    <subcellularLocation>
        <location evidence="1">Endoplasmic reticulum membrane</location>
        <topology evidence="1">Single-pass type II membrane protein</topology>
    </subcellularLocation>
</comment>
<dbReference type="SUPFAM" id="SSF53448">
    <property type="entry name" value="Nucleotide-diphospho-sugar transferases"/>
    <property type="match status" value="1"/>
</dbReference>
<protein>
    <recommendedName>
        <fullName evidence="16">Glycosyl transferase 64 domain-containing protein</fullName>
    </recommendedName>
</protein>
<feature type="domain" description="Exostosin GT47" evidence="12">
    <location>
        <begin position="236"/>
        <end position="411"/>
    </location>
</feature>
<evidence type="ECO:0000313" key="15">
    <source>
        <dbReference type="Proteomes" id="UP001175271"/>
    </source>
</evidence>
<dbReference type="GO" id="GO:0005789">
    <property type="term" value="C:endoplasmic reticulum membrane"/>
    <property type="evidence" value="ECO:0007669"/>
    <property type="project" value="UniProtKB-SubCell"/>
</dbReference>
<dbReference type="InterPro" id="IPR004263">
    <property type="entry name" value="Exostosin"/>
</dbReference>
<keyword evidence="3" id="KW-0808">Transferase</keyword>
<dbReference type="InterPro" id="IPR015338">
    <property type="entry name" value="GT64_dom"/>
</dbReference>